<name>A0A447CNC8_9BRAD</name>
<sequence>MNIALRRAMTVADFLDWAEAQPESPHAELINGQIVVMASERVVHNRIKGSAYVALRQAITTAGVTGEVFADGITIPIDTFTAYEPDATLRCGPPLPGNARTVEDPVVVVEVLSPTSAHSDTSAKPIGYFRLATVRHYLVIDPDTRSVTHYARRADGNLGSTTHTTGRLLLDPPGLALDVAALLG</sequence>
<reference evidence="3" key="1">
    <citation type="submission" date="2018-10" db="EMBL/GenBank/DDBJ databases">
        <authorList>
            <person name="Peiro R."/>
            <person name="Begona"/>
            <person name="Cbmso G."/>
            <person name="Lopez M."/>
            <person name="Gonzalez S."/>
            <person name="Sacristan E."/>
            <person name="Castillo E."/>
        </authorList>
    </citation>
    <scope>NUCLEOTIDE SEQUENCE [LARGE SCALE GENOMIC DNA]</scope>
</reference>
<dbReference type="EMBL" id="UWOC01000111">
    <property type="protein sequence ID" value="VCU06635.1"/>
    <property type="molecule type" value="Genomic_DNA"/>
</dbReference>
<dbReference type="InterPro" id="IPR012296">
    <property type="entry name" value="Nuclease_put_TT1808"/>
</dbReference>
<keyword evidence="3" id="KW-1185">Reference proteome</keyword>
<accession>A0A447CNC8</accession>
<feature type="domain" description="Putative restriction endonuclease" evidence="1">
    <location>
        <begin position="12"/>
        <end position="176"/>
    </location>
</feature>
<dbReference type="PANTHER" id="PTHR36558:SF1">
    <property type="entry name" value="RESTRICTION ENDONUCLEASE DOMAIN-CONTAINING PROTEIN-RELATED"/>
    <property type="match status" value="1"/>
</dbReference>
<dbReference type="InterPro" id="IPR008538">
    <property type="entry name" value="Uma2"/>
</dbReference>
<organism evidence="2 3">
    <name type="scientific">Rhodoplanes serenus</name>
    <dbReference type="NCBI Taxonomy" id="200615"/>
    <lineage>
        <taxon>Bacteria</taxon>
        <taxon>Pseudomonadati</taxon>
        <taxon>Pseudomonadota</taxon>
        <taxon>Alphaproteobacteria</taxon>
        <taxon>Hyphomicrobiales</taxon>
        <taxon>Nitrobacteraceae</taxon>
        <taxon>Rhodoplanes</taxon>
    </lineage>
</organism>
<dbReference type="InterPro" id="IPR011335">
    <property type="entry name" value="Restrct_endonuc-II-like"/>
</dbReference>
<evidence type="ECO:0000313" key="2">
    <source>
        <dbReference type="EMBL" id="VCU06635.1"/>
    </source>
</evidence>
<dbReference type="RefSeq" id="WP_129608262.1">
    <property type="nucleotide sequence ID" value="NZ_UWOC01000111.1"/>
</dbReference>
<protein>
    <recommendedName>
        <fullName evidence="1">Putative restriction endonuclease domain-containing protein</fullName>
    </recommendedName>
</protein>
<dbReference type="Pfam" id="PF05685">
    <property type="entry name" value="Uma2"/>
    <property type="match status" value="1"/>
</dbReference>
<dbReference type="PANTHER" id="PTHR36558">
    <property type="entry name" value="GLR1098 PROTEIN"/>
    <property type="match status" value="1"/>
</dbReference>
<comment type="caution">
    <text evidence="2">The sequence shown here is derived from an EMBL/GenBank/DDBJ whole genome shotgun (WGS) entry which is preliminary data.</text>
</comment>
<dbReference type="Gene3D" id="3.90.1570.10">
    <property type="entry name" value="tt1808, chain A"/>
    <property type="match status" value="1"/>
</dbReference>
<evidence type="ECO:0000313" key="3">
    <source>
        <dbReference type="Proteomes" id="UP000289200"/>
    </source>
</evidence>
<dbReference type="Proteomes" id="UP000289200">
    <property type="component" value="Unassembled WGS sequence"/>
</dbReference>
<proteinExistence type="predicted"/>
<gene>
    <name evidence="2" type="ORF">RHODGE_RHODGE_01282</name>
</gene>
<dbReference type="AlphaFoldDB" id="A0A447CNC8"/>
<dbReference type="SUPFAM" id="SSF52980">
    <property type="entry name" value="Restriction endonuclease-like"/>
    <property type="match status" value="1"/>
</dbReference>
<dbReference type="OrthoDB" id="155284at2"/>
<dbReference type="CDD" id="cd06260">
    <property type="entry name" value="DUF820-like"/>
    <property type="match status" value="1"/>
</dbReference>
<evidence type="ECO:0000259" key="1">
    <source>
        <dbReference type="Pfam" id="PF05685"/>
    </source>
</evidence>